<dbReference type="InterPro" id="IPR029016">
    <property type="entry name" value="GAF-like_dom_sf"/>
</dbReference>
<evidence type="ECO:0000256" key="3">
    <source>
        <dbReference type="ARBA" id="ARBA00023125"/>
    </source>
</evidence>
<organism evidence="11 12">
    <name type="scientific">Actinacidiphila paucisporea</name>
    <dbReference type="NCBI Taxonomy" id="310782"/>
    <lineage>
        <taxon>Bacteria</taxon>
        <taxon>Bacillati</taxon>
        <taxon>Actinomycetota</taxon>
        <taxon>Actinomycetes</taxon>
        <taxon>Kitasatosporales</taxon>
        <taxon>Streptomycetaceae</taxon>
        <taxon>Actinacidiphila</taxon>
    </lineage>
</organism>
<dbReference type="InterPro" id="IPR014757">
    <property type="entry name" value="Tscrpt_reg_IclR_C"/>
</dbReference>
<evidence type="ECO:0000256" key="2">
    <source>
        <dbReference type="ARBA" id="ARBA00023015"/>
    </source>
</evidence>
<dbReference type="Gene3D" id="1.10.10.10">
    <property type="entry name" value="Winged helix-like DNA-binding domain superfamily/Winged helix DNA-binding domain"/>
    <property type="match status" value="1"/>
</dbReference>
<dbReference type="EMBL" id="FRBI01000033">
    <property type="protein sequence ID" value="SHN29313.1"/>
    <property type="molecule type" value="Genomic_DNA"/>
</dbReference>
<keyword evidence="2" id="KW-0805">Transcription regulation</keyword>
<evidence type="ECO:0000313" key="11">
    <source>
        <dbReference type="EMBL" id="SHN29313.1"/>
    </source>
</evidence>
<evidence type="ECO:0000256" key="7">
    <source>
        <dbReference type="ARBA" id="ARBA00070406"/>
    </source>
</evidence>
<comment type="function">
    <text evidence="6">May be an activator protein for the gylABX operon.</text>
</comment>
<evidence type="ECO:0000256" key="8">
    <source>
        <dbReference type="SAM" id="MobiDB-lite"/>
    </source>
</evidence>
<dbReference type="GO" id="GO:0045892">
    <property type="term" value="P:negative regulation of DNA-templated transcription"/>
    <property type="evidence" value="ECO:0007669"/>
    <property type="project" value="TreeGrafter"/>
</dbReference>
<dbReference type="InterPro" id="IPR036390">
    <property type="entry name" value="WH_DNA-bd_sf"/>
</dbReference>
<feature type="region of interest" description="Disordered" evidence="8">
    <location>
        <begin position="1"/>
        <end position="32"/>
    </location>
</feature>
<feature type="domain" description="IclR-ED" evidence="10">
    <location>
        <begin position="87"/>
        <end position="276"/>
    </location>
</feature>
<evidence type="ECO:0000259" key="9">
    <source>
        <dbReference type="PROSITE" id="PS51077"/>
    </source>
</evidence>
<dbReference type="OrthoDB" id="4068713at2"/>
<evidence type="ECO:0000256" key="4">
    <source>
        <dbReference type="ARBA" id="ARBA00023159"/>
    </source>
</evidence>
<dbReference type="PROSITE" id="PS51078">
    <property type="entry name" value="ICLR_ED"/>
    <property type="match status" value="1"/>
</dbReference>
<dbReference type="InterPro" id="IPR005471">
    <property type="entry name" value="Tscrpt_reg_IclR_N"/>
</dbReference>
<dbReference type="SUPFAM" id="SSF46785">
    <property type="entry name" value="Winged helix' DNA-binding domain"/>
    <property type="match status" value="1"/>
</dbReference>
<keyword evidence="12" id="KW-1185">Reference proteome</keyword>
<evidence type="ECO:0000259" key="10">
    <source>
        <dbReference type="PROSITE" id="PS51078"/>
    </source>
</evidence>
<dbReference type="FunFam" id="1.10.10.10:FF:000056">
    <property type="entry name" value="IclR family transcriptional regulator"/>
    <property type="match status" value="1"/>
</dbReference>
<dbReference type="Pfam" id="PF01614">
    <property type="entry name" value="IclR_C"/>
    <property type="match status" value="1"/>
</dbReference>
<dbReference type="PANTHER" id="PTHR30136:SF24">
    <property type="entry name" value="HTH-TYPE TRANSCRIPTIONAL REPRESSOR ALLR"/>
    <property type="match status" value="1"/>
</dbReference>
<dbReference type="STRING" id="310782.SAMN05216499_13329"/>
<dbReference type="InterPro" id="IPR050707">
    <property type="entry name" value="HTH_MetabolicPath_Reg"/>
</dbReference>
<proteinExistence type="predicted"/>
<dbReference type="InterPro" id="IPR036388">
    <property type="entry name" value="WH-like_DNA-bd_sf"/>
</dbReference>
<gene>
    <name evidence="11" type="ORF">SAMN05216499_13329</name>
</gene>
<feature type="domain" description="HTH iclR-type" evidence="9">
    <location>
        <begin position="31"/>
        <end position="93"/>
    </location>
</feature>
<protein>
    <recommendedName>
        <fullName evidence="7">Glycerol operon regulatory protein</fullName>
    </recommendedName>
</protein>
<reference evidence="11 12" key="1">
    <citation type="submission" date="2016-11" db="EMBL/GenBank/DDBJ databases">
        <authorList>
            <person name="Jaros S."/>
            <person name="Januszkiewicz K."/>
            <person name="Wedrychowicz H."/>
        </authorList>
    </citation>
    <scope>NUCLEOTIDE SEQUENCE [LARGE SCALE GENOMIC DNA]</scope>
    <source>
        <strain evidence="11 12">CGMCC 4.2025</strain>
    </source>
</reference>
<dbReference type="GO" id="GO:0006071">
    <property type="term" value="P:glycerol metabolic process"/>
    <property type="evidence" value="ECO:0007669"/>
    <property type="project" value="UniProtKB-KW"/>
</dbReference>
<dbReference type="AlphaFoldDB" id="A0A1M7QEM8"/>
<dbReference type="SUPFAM" id="SSF55781">
    <property type="entry name" value="GAF domain-like"/>
    <property type="match status" value="1"/>
</dbReference>
<feature type="compositionally biased region" description="Basic and acidic residues" evidence="8">
    <location>
        <begin position="1"/>
        <end position="26"/>
    </location>
</feature>
<evidence type="ECO:0000256" key="6">
    <source>
        <dbReference type="ARBA" id="ARBA00058938"/>
    </source>
</evidence>
<dbReference type="Gene3D" id="3.30.450.40">
    <property type="match status" value="1"/>
</dbReference>
<name>A0A1M7QEM8_9ACTN</name>
<keyword evidence="4" id="KW-0010">Activator</keyword>
<dbReference type="PANTHER" id="PTHR30136">
    <property type="entry name" value="HELIX-TURN-HELIX TRANSCRIPTIONAL REGULATOR, ICLR FAMILY"/>
    <property type="match status" value="1"/>
</dbReference>
<keyword evidence="5" id="KW-0804">Transcription</keyword>
<evidence type="ECO:0000313" key="12">
    <source>
        <dbReference type="Proteomes" id="UP000184111"/>
    </source>
</evidence>
<accession>A0A1M7QEM8</accession>
<dbReference type="SMART" id="SM00346">
    <property type="entry name" value="HTH_ICLR"/>
    <property type="match status" value="1"/>
</dbReference>
<dbReference type="Proteomes" id="UP000184111">
    <property type="component" value="Unassembled WGS sequence"/>
</dbReference>
<dbReference type="Pfam" id="PF09339">
    <property type="entry name" value="HTH_IclR"/>
    <property type="match status" value="1"/>
</dbReference>
<dbReference type="GO" id="GO:0003677">
    <property type="term" value="F:DNA binding"/>
    <property type="evidence" value="ECO:0007669"/>
    <property type="project" value="UniProtKB-KW"/>
</dbReference>
<keyword evidence="3" id="KW-0238">DNA-binding</keyword>
<keyword evidence="1" id="KW-0319">Glycerol metabolism</keyword>
<evidence type="ECO:0000256" key="5">
    <source>
        <dbReference type="ARBA" id="ARBA00023163"/>
    </source>
</evidence>
<dbReference type="GO" id="GO:0003700">
    <property type="term" value="F:DNA-binding transcription factor activity"/>
    <property type="evidence" value="ECO:0007669"/>
    <property type="project" value="TreeGrafter"/>
</dbReference>
<dbReference type="RefSeq" id="WP_079190262.1">
    <property type="nucleotide sequence ID" value="NZ_FRBI01000033.1"/>
</dbReference>
<evidence type="ECO:0000256" key="1">
    <source>
        <dbReference type="ARBA" id="ARBA00022798"/>
    </source>
</evidence>
<sequence>MTEQDTRDARRGARADTEADAPDTRSRPPGAQTVERAFDVLRVLRELPGPATAADIARRMDLNVSAVHRMARAMEHAGFLEQDPATRRYRLGTAIAGLNRALHHQRRFDLARPELRRLSELTSGSAVLALRDGREALVVADLPAEWAPDAWDTRVTNSVPLHASAFGKALLAWPRPSDEELAALGPFERFTERTLTTPARLRAELDAAVARGYTVSSRELRPLQLSVAVPILDEHGGSYLALGVGTTWTRNAAARTGAIARHLQDSARRLRSVLVLDGPR</sequence>
<dbReference type="PROSITE" id="PS51077">
    <property type="entry name" value="HTH_ICLR"/>
    <property type="match status" value="1"/>
</dbReference>